<dbReference type="RefSeq" id="WP_007665393.1">
    <property type="nucleotide sequence ID" value="NZ_CABMMK010000004.1"/>
</dbReference>
<organism evidence="3 5">
    <name type="scientific">Bacteroides intestinalis</name>
    <dbReference type="NCBI Taxonomy" id="329854"/>
    <lineage>
        <taxon>Bacteria</taxon>
        <taxon>Pseudomonadati</taxon>
        <taxon>Bacteroidota</taxon>
        <taxon>Bacteroidia</taxon>
        <taxon>Bacteroidales</taxon>
        <taxon>Bacteroidaceae</taxon>
        <taxon>Bacteroides</taxon>
    </lineage>
</organism>
<dbReference type="EMBL" id="QRWT01000002">
    <property type="protein sequence ID" value="RGT57138.1"/>
    <property type="molecule type" value="Genomic_DNA"/>
</dbReference>
<evidence type="ECO:0000313" key="5">
    <source>
        <dbReference type="Proteomes" id="UP000291191"/>
    </source>
</evidence>
<dbReference type="OrthoDB" id="633728at2"/>
<name>A0A3E4IG79_9BACE</name>
<evidence type="ECO:0000313" key="2">
    <source>
        <dbReference type="EMBL" id="RGT57138.1"/>
    </source>
</evidence>
<feature type="signal peptide" evidence="1">
    <location>
        <begin position="1"/>
        <end position="21"/>
    </location>
</feature>
<dbReference type="GeneID" id="26162182"/>
<comment type="caution">
    <text evidence="3">The sequence shown here is derived from an EMBL/GenBank/DDBJ whole genome shotgun (WGS) entry which is preliminary data.</text>
</comment>
<proteinExistence type="predicted"/>
<evidence type="ECO:0000313" key="4">
    <source>
        <dbReference type="Proteomes" id="UP000284772"/>
    </source>
</evidence>
<feature type="chain" id="PRO_5044592832" evidence="1">
    <location>
        <begin position="22"/>
        <end position="321"/>
    </location>
</feature>
<gene>
    <name evidence="2" type="ORF">DWX27_02890</name>
    <name evidence="3" type="ORF">EAJ06_01580</name>
</gene>
<accession>A0A3E4IG79</accession>
<evidence type="ECO:0000313" key="3">
    <source>
        <dbReference type="EMBL" id="RYT82346.1"/>
    </source>
</evidence>
<evidence type="ECO:0000256" key="1">
    <source>
        <dbReference type="SAM" id="SignalP"/>
    </source>
</evidence>
<reference evidence="2 4" key="1">
    <citation type="submission" date="2018-08" db="EMBL/GenBank/DDBJ databases">
        <title>A genome reference for cultivated species of the human gut microbiota.</title>
        <authorList>
            <person name="Zou Y."/>
            <person name="Xue W."/>
            <person name="Luo G."/>
        </authorList>
    </citation>
    <scope>NUCLEOTIDE SEQUENCE [LARGE SCALE GENOMIC DNA]</scope>
    <source>
        <strain evidence="2 4">AF19-10AC</strain>
    </source>
</reference>
<dbReference type="Proteomes" id="UP000284772">
    <property type="component" value="Unassembled WGS sequence"/>
</dbReference>
<sequence length="321" mass="36866">MKKNKLIIVCLLVFCLLSCRWTPGNNTKEKEGAEHEEFGLSNDEICIKQDLMRGGAIYYISRATETRNLVNIHDEGRYIQQAYYAGRDLNRQKDGQSPMWSPWPWNPIQVGDYACNRAQILDYKKTGNSLYIKCVPMLWDMADCPAEAVMEQWTTLKGNVIKVRNKLVCQRTDSIYGEGVKRDQEIPAVYLISALKNLYSYFGSAPFTNASVRQTEVKQLILNDPEHFWGAYDDASECWMAFVDDSLWGVGVYTPSATRFLAGRYGNDLEGDALSSATSYIAPLRVERLKKNSVMDYEYYLIIGSLDIIRKKVYEIRENKW</sequence>
<keyword evidence="1" id="KW-0732">Signal</keyword>
<dbReference type="AlphaFoldDB" id="A0A3E4IG79"/>
<dbReference type="EMBL" id="RCXO01000002">
    <property type="protein sequence ID" value="RYT82346.1"/>
    <property type="molecule type" value="Genomic_DNA"/>
</dbReference>
<protein>
    <submittedName>
        <fullName evidence="3">Uncharacterized protein</fullName>
    </submittedName>
</protein>
<keyword evidence="5" id="KW-1185">Reference proteome</keyword>
<dbReference type="Proteomes" id="UP000291191">
    <property type="component" value="Unassembled WGS sequence"/>
</dbReference>
<reference evidence="3 5" key="2">
    <citation type="journal article" date="2019" name="Science, e1252229">
        <title>Invertible promoters mediate bacterial phase variation, antibiotic resistance, and host adaptation in the gut.</title>
        <authorList>
            <person name="Jiang X."/>
            <person name="Hall A.B."/>
            <person name="Arthur T.D."/>
            <person name="Plichta D.R."/>
            <person name="Covington C.T."/>
            <person name="Poyet M."/>
            <person name="Crothers J."/>
            <person name="Moses P.L."/>
            <person name="Tolonen A.C."/>
            <person name="Vlamakis H."/>
            <person name="Alm E.J."/>
            <person name="Xavier R.J."/>
        </authorList>
    </citation>
    <scope>NUCLEOTIDE SEQUENCE [LARGE SCALE GENOMIC DNA]</scope>
    <source>
        <strain evidence="3">Bf_0095</strain>
        <strain evidence="5">bf_0095</strain>
    </source>
</reference>